<feature type="compositionally biased region" description="Basic and acidic residues" evidence="1">
    <location>
        <begin position="54"/>
        <end position="65"/>
    </location>
</feature>
<feature type="region of interest" description="Disordered" evidence="1">
    <location>
        <begin position="1"/>
        <end position="97"/>
    </location>
</feature>
<feature type="compositionally biased region" description="Low complexity" evidence="1">
    <location>
        <begin position="78"/>
        <end position="89"/>
    </location>
</feature>
<feature type="compositionally biased region" description="Basic and acidic residues" evidence="1">
    <location>
        <begin position="1"/>
        <end position="15"/>
    </location>
</feature>
<protein>
    <submittedName>
        <fullName evidence="2">Uncharacterized protein</fullName>
    </submittedName>
</protein>
<keyword evidence="3" id="KW-1185">Reference proteome</keyword>
<evidence type="ECO:0000313" key="2">
    <source>
        <dbReference type="Ensembl" id="ENSPKIP00000021589.1"/>
    </source>
</evidence>
<dbReference type="STRING" id="1676925.ENSPKIP00000021589"/>
<evidence type="ECO:0000256" key="1">
    <source>
        <dbReference type="SAM" id="MobiDB-lite"/>
    </source>
</evidence>
<dbReference type="AlphaFoldDB" id="A0A3B3RSV5"/>
<name>A0A3B3RSV5_9TELE</name>
<organism evidence="2 3">
    <name type="scientific">Paramormyrops kingsleyae</name>
    <dbReference type="NCBI Taxonomy" id="1676925"/>
    <lineage>
        <taxon>Eukaryota</taxon>
        <taxon>Metazoa</taxon>
        <taxon>Chordata</taxon>
        <taxon>Craniata</taxon>
        <taxon>Vertebrata</taxon>
        <taxon>Euteleostomi</taxon>
        <taxon>Actinopterygii</taxon>
        <taxon>Neopterygii</taxon>
        <taxon>Teleostei</taxon>
        <taxon>Osteoglossocephala</taxon>
        <taxon>Osteoglossomorpha</taxon>
        <taxon>Osteoglossiformes</taxon>
        <taxon>Mormyridae</taxon>
        <taxon>Paramormyrops</taxon>
    </lineage>
</organism>
<dbReference type="Ensembl" id="ENSPKIT00000002230.1">
    <property type="protein sequence ID" value="ENSPKIP00000021589.1"/>
    <property type="gene ID" value="ENSPKIG00000005927.1"/>
</dbReference>
<evidence type="ECO:0000313" key="3">
    <source>
        <dbReference type="Proteomes" id="UP000261540"/>
    </source>
</evidence>
<proteinExistence type="predicted"/>
<reference evidence="2" key="2">
    <citation type="submission" date="2025-09" db="UniProtKB">
        <authorList>
            <consortium name="Ensembl"/>
        </authorList>
    </citation>
    <scope>IDENTIFICATION</scope>
</reference>
<reference evidence="2" key="1">
    <citation type="submission" date="2025-08" db="UniProtKB">
        <authorList>
            <consortium name="Ensembl"/>
        </authorList>
    </citation>
    <scope>IDENTIFICATION</scope>
</reference>
<feature type="compositionally biased region" description="Basic and acidic residues" evidence="1">
    <location>
        <begin position="31"/>
        <end position="41"/>
    </location>
</feature>
<dbReference type="Proteomes" id="UP000261540">
    <property type="component" value="Unplaced"/>
</dbReference>
<accession>A0A3B3RSV5</accession>
<sequence length="184" mass="20488">MSKEDSGDSELERIMGDLQSSRGHPVPSREPPGDREAKALDKSALLRPPVASKAHGEPNTEQERRSRFHPASADFKQPSPVSPSRPKSPWGRHDPYDSAEVTQRALWHRTPPQSSCLGLYNLSTRPQTLFQLTVGCISTVMIQSIAHTLHPSIMYDCSLLLEPERLTVKEINLYPEGCTPIPRS</sequence>